<keyword evidence="3" id="KW-1185">Reference proteome</keyword>
<organism evidence="2 3">
    <name type="scientific">Jeotgalicoccus halotolerans</name>
    <dbReference type="NCBI Taxonomy" id="157227"/>
    <lineage>
        <taxon>Bacteria</taxon>
        <taxon>Bacillati</taxon>
        <taxon>Bacillota</taxon>
        <taxon>Bacilli</taxon>
        <taxon>Bacillales</taxon>
        <taxon>Staphylococcaceae</taxon>
        <taxon>Jeotgalicoccus</taxon>
    </lineage>
</organism>
<evidence type="ECO:0000313" key="2">
    <source>
        <dbReference type="EMBL" id="REG23802.1"/>
    </source>
</evidence>
<dbReference type="RefSeq" id="WP_115885349.1">
    <property type="nucleotide sequence ID" value="NZ_CBCSHX010000006.1"/>
</dbReference>
<dbReference type="SUPFAM" id="SSF58100">
    <property type="entry name" value="Bacterial hemolysins"/>
    <property type="match status" value="1"/>
</dbReference>
<proteinExistence type="predicted"/>
<dbReference type="Proteomes" id="UP000257076">
    <property type="component" value="Unassembled WGS sequence"/>
</dbReference>
<reference evidence="2 3" key="1">
    <citation type="submission" date="2018-08" db="EMBL/GenBank/DDBJ databases">
        <title>Genomic Encyclopedia of Type Strains, Phase IV (KMG-IV): sequencing the most valuable type-strain genomes for metagenomic binning, comparative biology and taxonomic classification.</title>
        <authorList>
            <person name="Goeker M."/>
        </authorList>
    </citation>
    <scope>NUCLEOTIDE SEQUENCE [LARGE SCALE GENOMIC DNA]</scope>
    <source>
        <strain evidence="2 3">DSM 17274</strain>
    </source>
</reference>
<feature type="coiled-coil region" evidence="1">
    <location>
        <begin position="31"/>
        <end position="140"/>
    </location>
</feature>
<sequence>MSKLGTALVAAGFFTTGIVVGNVVWEGGDSVDNIEGNVTQMEQDISEALADNEYLTEQFNALMTKHNESIDEANAEIQRIDSERNKLTAQIEELQQVAEGDYSEDEAEIQAEITRLESELEKANAEVAELETFVQEAADRSSYEGIDRSQFDADAAGGNLQSGAAVTYTDGLVELVGQAEASRLAGSSVITQLEAGFTRWAKESNGQHDGITSVGTYEGYPAFYITYSGSYSKYYSNSVGDVLEQPFYTVDSEGVAKFFE</sequence>
<dbReference type="EMBL" id="QUMW01000012">
    <property type="protein sequence ID" value="REG23802.1"/>
    <property type="molecule type" value="Genomic_DNA"/>
</dbReference>
<name>A0A3E0AYP5_9STAP</name>
<dbReference type="AlphaFoldDB" id="A0A3E0AYP5"/>
<comment type="caution">
    <text evidence="2">The sequence shown here is derived from an EMBL/GenBank/DDBJ whole genome shotgun (WGS) entry which is preliminary data.</text>
</comment>
<gene>
    <name evidence="2" type="ORF">DFR63_1549</name>
</gene>
<evidence type="ECO:0000256" key="1">
    <source>
        <dbReference type="SAM" id="Coils"/>
    </source>
</evidence>
<keyword evidence="1" id="KW-0175">Coiled coil</keyword>
<evidence type="ECO:0000313" key="3">
    <source>
        <dbReference type="Proteomes" id="UP000257076"/>
    </source>
</evidence>
<protein>
    <submittedName>
        <fullName evidence="2">Uncharacterized protein</fullName>
    </submittedName>
</protein>
<accession>A0A3E0AYP5</accession>